<reference evidence="2" key="1">
    <citation type="submission" date="2023-02" db="EMBL/GenBank/DDBJ databases">
        <title>Genome of toxic invasive species Heracleum sosnowskyi carries increased number of genes despite the absence of recent whole-genome duplications.</title>
        <authorList>
            <person name="Schelkunov M."/>
            <person name="Shtratnikova V."/>
            <person name="Makarenko M."/>
            <person name="Klepikova A."/>
            <person name="Omelchenko D."/>
            <person name="Novikova G."/>
            <person name="Obukhova E."/>
            <person name="Bogdanov V."/>
            <person name="Penin A."/>
            <person name="Logacheva M."/>
        </authorList>
    </citation>
    <scope>NUCLEOTIDE SEQUENCE</scope>
    <source>
        <strain evidence="2">Hsosn_3</strain>
        <tissue evidence="2">Leaf</tissue>
    </source>
</reference>
<accession>A0AAD8JCU5</accession>
<organism evidence="2 3">
    <name type="scientific">Heracleum sosnowskyi</name>
    <dbReference type="NCBI Taxonomy" id="360622"/>
    <lineage>
        <taxon>Eukaryota</taxon>
        <taxon>Viridiplantae</taxon>
        <taxon>Streptophyta</taxon>
        <taxon>Embryophyta</taxon>
        <taxon>Tracheophyta</taxon>
        <taxon>Spermatophyta</taxon>
        <taxon>Magnoliopsida</taxon>
        <taxon>eudicotyledons</taxon>
        <taxon>Gunneridae</taxon>
        <taxon>Pentapetalae</taxon>
        <taxon>asterids</taxon>
        <taxon>campanulids</taxon>
        <taxon>Apiales</taxon>
        <taxon>Apiaceae</taxon>
        <taxon>Apioideae</taxon>
        <taxon>apioid superclade</taxon>
        <taxon>Tordylieae</taxon>
        <taxon>Tordyliinae</taxon>
        <taxon>Heracleum</taxon>
    </lineage>
</organism>
<feature type="region of interest" description="Disordered" evidence="1">
    <location>
        <begin position="1"/>
        <end position="26"/>
    </location>
</feature>
<evidence type="ECO:0000313" key="2">
    <source>
        <dbReference type="EMBL" id="KAK1400135.1"/>
    </source>
</evidence>
<dbReference type="AlphaFoldDB" id="A0AAD8JCU5"/>
<proteinExistence type="predicted"/>
<name>A0AAD8JCU5_9APIA</name>
<dbReference type="InterPro" id="IPR036770">
    <property type="entry name" value="Ankyrin_rpt-contain_sf"/>
</dbReference>
<sequence>MVAADQPRGNSNDDNCGDDPDSGDERRLSRCCTLPVLRKCIEDWSSFTAKELRLIRVIIENDLDNEFKPFLEKSEIKDKYDFVLLNYQGHDLCPHAILGKLCLHGASKCASVMFSHKIGSLMNLNIKNCYGSHPLNDAAINLSSSLVKTLLDHGANCELLSLIPVTGQRISSLDFALESLSFDRNLVNWSPKKSVFKLIITLCLPQMREARETITLLAGVATHNTLADTIFNAVRRGQVVQVAALLLVARDKILGVSFSGSTTWPGSMVFREAIMNELAALINQKYTLMGKQEHTMILKLCMEKEGLMIYILKMIEIFNRAGSELNLILKQMNSNVLPNEHVSREVAELFKKAYFTLTNKDTDTSDISESDESWRVQLYAVMEQQGYNAEDNPGDNYLKSCRCAVKNPTCTARYLLHRIGGSSSLPYVQHRGLSSHAGPSVQPSGTIPGKKVFRKVELQDSSRSTVKDRSGKWLQLQTSKNIVRSVSVLMAALRRGVRGV</sequence>
<dbReference type="Gene3D" id="1.25.40.20">
    <property type="entry name" value="Ankyrin repeat-containing domain"/>
    <property type="match status" value="1"/>
</dbReference>
<evidence type="ECO:0000256" key="1">
    <source>
        <dbReference type="SAM" id="MobiDB-lite"/>
    </source>
</evidence>
<reference evidence="2" key="2">
    <citation type="submission" date="2023-05" db="EMBL/GenBank/DDBJ databases">
        <authorList>
            <person name="Schelkunov M.I."/>
        </authorList>
    </citation>
    <scope>NUCLEOTIDE SEQUENCE</scope>
    <source>
        <strain evidence="2">Hsosn_3</strain>
        <tissue evidence="2">Leaf</tissue>
    </source>
</reference>
<keyword evidence="3" id="KW-1185">Reference proteome</keyword>
<comment type="caution">
    <text evidence="2">The sequence shown here is derived from an EMBL/GenBank/DDBJ whole genome shotgun (WGS) entry which is preliminary data.</text>
</comment>
<protein>
    <submittedName>
        <fullName evidence="2">Uncharacterized protein</fullName>
    </submittedName>
</protein>
<dbReference type="EMBL" id="JAUIZM010000002">
    <property type="protein sequence ID" value="KAK1400135.1"/>
    <property type="molecule type" value="Genomic_DNA"/>
</dbReference>
<dbReference type="SUPFAM" id="SSF48403">
    <property type="entry name" value="Ankyrin repeat"/>
    <property type="match status" value="1"/>
</dbReference>
<dbReference type="Proteomes" id="UP001237642">
    <property type="component" value="Unassembled WGS sequence"/>
</dbReference>
<gene>
    <name evidence="2" type="ORF">POM88_009998</name>
</gene>
<evidence type="ECO:0000313" key="3">
    <source>
        <dbReference type="Proteomes" id="UP001237642"/>
    </source>
</evidence>